<dbReference type="Proteomes" id="UP000251993">
    <property type="component" value="Chromosome"/>
</dbReference>
<dbReference type="AlphaFoldDB" id="A0A344TCA6"/>
<dbReference type="KEGG" id="run:DR864_00040"/>
<keyword evidence="3" id="KW-1185">Reference proteome</keyword>
<name>A0A344TCA6_9BACT</name>
<dbReference type="EMBL" id="CP030850">
    <property type="protein sequence ID" value="AXE16277.1"/>
    <property type="molecule type" value="Genomic_DNA"/>
</dbReference>
<dbReference type="EMBL" id="CP030850">
    <property type="protein sequence ID" value="AXE16221.1"/>
    <property type="molecule type" value="Genomic_DNA"/>
</dbReference>
<evidence type="ECO:0000313" key="2">
    <source>
        <dbReference type="EMBL" id="AXE16277.1"/>
    </source>
</evidence>
<sequence length="264" mass="29577">MKLNRHNFLRWFNADAEPLVPIPHPLQDDEADNPMPILVTGETSYFYINTPNFVAIGGASPVDVKLYTLAGVFVTNVGTASVLTIQDGIKFHNYGSFIGPSVADGCYQLRIGSYYSNTVQVISDADYLRLNTVVVKFRNDLKSHLFGVYYAFLPSFYQQFRLPILDNAEETVFDGEVYRAETTGKERAYSINSKKTRTLTFAPADKDTNEAIEALKQHSKIYINGIEHVPNLAAIGRLEYDPTLSLNINRIGLVDNSEAELNYC</sequence>
<evidence type="ECO:0000313" key="3">
    <source>
        <dbReference type="Proteomes" id="UP000251993"/>
    </source>
</evidence>
<evidence type="ECO:0000313" key="1">
    <source>
        <dbReference type="EMBL" id="AXE16221.1"/>
    </source>
</evidence>
<reference evidence="2 3" key="1">
    <citation type="submission" date="2018-07" db="EMBL/GenBank/DDBJ databases">
        <title>Genome sequencing of Runella.</title>
        <authorList>
            <person name="Baek M.-G."/>
            <person name="Yi H."/>
        </authorList>
    </citation>
    <scope>NUCLEOTIDE SEQUENCE [LARGE SCALE GENOMIC DNA]</scope>
    <source>
        <strain evidence="2 3">HYN0085</strain>
    </source>
</reference>
<dbReference type="OrthoDB" id="967926at2"/>
<gene>
    <name evidence="1" type="ORF">DR864_00040</name>
    <name evidence="2" type="ORF">DR864_00320</name>
</gene>
<dbReference type="RefSeq" id="WP_114065042.1">
    <property type="nucleotide sequence ID" value="NZ_CP030850.1"/>
</dbReference>
<dbReference type="KEGG" id="run:DR864_00320"/>
<proteinExistence type="predicted"/>
<organism evidence="2 3">
    <name type="scientific">Runella rosea</name>
    <dbReference type="NCBI Taxonomy" id="2259595"/>
    <lineage>
        <taxon>Bacteria</taxon>
        <taxon>Pseudomonadati</taxon>
        <taxon>Bacteroidota</taxon>
        <taxon>Cytophagia</taxon>
        <taxon>Cytophagales</taxon>
        <taxon>Spirosomataceae</taxon>
        <taxon>Runella</taxon>
    </lineage>
</organism>
<protein>
    <submittedName>
        <fullName evidence="2">Uncharacterized protein</fullName>
    </submittedName>
</protein>
<accession>A0A344TCA6</accession>